<comment type="subcellular location">
    <subcellularLocation>
        <location evidence="1">Endoplasmic reticulum membrane</location>
        <topology evidence="1">Multi-pass membrane protein</topology>
    </subcellularLocation>
</comment>
<reference evidence="9 10" key="1">
    <citation type="submission" date="2016-07" db="EMBL/GenBank/DDBJ databases">
        <title>Draft genome of the white-rot fungus Obba rivulosa 3A-2.</title>
        <authorList>
            <consortium name="DOE Joint Genome Institute"/>
            <person name="Miettinen O."/>
            <person name="Riley R."/>
            <person name="Acob R."/>
            <person name="Barry K."/>
            <person name="Cullen D."/>
            <person name="De Vries R."/>
            <person name="Hainaut M."/>
            <person name="Hatakka A."/>
            <person name="Henrissat B."/>
            <person name="Hilden K."/>
            <person name="Kuo R."/>
            <person name="Labutti K."/>
            <person name="Lipzen A."/>
            <person name="Makela M.R."/>
            <person name="Sandor L."/>
            <person name="Spatafora J.W."/>
            <person name="Grigoriev I.V."/>
            <person name="Hibbett D.S."/>
        </authorList>
    </citation>
    <scope>NUCLEOTIDE SEQUENCE [LARGE SCALE GENOMIC DNA]</scope>
    <source>
        <strain evidence="9 10">3A-2</strain>
    </source>
</reference>
<protein>
    <submittedName>
        <fullName evidence="9">Uncharacterized protein</fullName>
    </submittedName>
</protein>
<dbReference type="Proteomes" id="UP000250043">
    <property type="component" value="Unassembled WGS sequence"/>
</dbReference>
<keyword evidence="7 8" id="KW-0472">Membrane</keyword>
<proteinExistence type="predicted"/>
<evidence type="ECO:0000256" key="7">
    <source>
        <dbReference type="ARBA" id="ARBA00023136"/>
    </source>
</evidence>
<dbReference type="EMBL" id="KV722607">
    <property type="protein sequence ID" value="OCH85131.1"/>
    <property type="molecule type" value="Genomic_DNA"/>
</dbReference>
<dbReference type="Pfam" id="PF10261">
    <property type="entry name" value="FIT"/>
    <property type="match status" value="2"/>
</dbReference>
<keyword evidence="3" id="KW-0378">Hydrolase</keyword>
<evidence type="ECO:0000256" key="4">
    <source>
        <dbReference type="ARBA" id="ARBA00022824"/>
    </source>
</evidence>
<sequence>MLDTRIAALITITAIVLLGTVYSVLHDTYLDTSNPLITHLAHPLHATHYFADKKNPLNVYFTKKIWGWTTAGFVFLFATSPLNARTKERVMQYLAATCVFLAFTSWFFGPPVLDRLIANTGGECVLNLPTGAVVPVPNEYCYKNENISPITHPALFATSLLVPDSDWHARPRLRRGHDVSGHIFLLTMSTLFLVDQLKTTFKYSRGNRAAWSPAHNWAIVANIFLVAISLLALYTTSVYFHTPFEKLSGYLLGVAGFAVTQIPALQPAPEAKVVTNKEISQEKEKAHNNKKFH</sequence>
<dbReference type="GO" id="GO:0008654">
    <property type="term" value="P:phospholipid biosynthetic process"/>
    <property type="evidence" value="ECO:0007669"/>
    <property type="project" value="TreeGrafter"/>
</dbReference>
<keyword evidence="2 8" id="KW-0812">Transmembrane</keyword>
<feature type="transmembrane region" description="Helical" evidence="8">
    <location>
        <begin position="217"/>
        <end position="241"/>
    </location>
</feature>
<evidence type="ECO:0000313" key="10">
    <source>
        <dbReference type="Proteomes" id="UP000250043"/>
    </source>
</evidence>
<dbReference type="OrthoDB" id="5579088at2759"/>
<keyword evidence="6" id="KW-0443">Lipid metabolism</keyword>
<keyword evidence="4" id="KW-0256">Endoplasmic reticulum</keyword>
<dbReference type="PANTHER" id="PTHR23129:SF0">
    <property type="entry name" value="ACYL-COENZYME A DIPHOSPHATASE FITM2"/>
    <property type="match status" value="1"/>
</dbReference>
<feature type="transmembrane region" description="Helical" evidence="8">
    <location>
        <begin position="247"/>
        <end position="265"/>
    </location>
</feature>
<name>A0A8E2AIJ7_9APHY</name>
<dbReference type="PANTHER" id="PTHR23129">
    <property type="entry name" value="ACYL-COENZYME A DIPHOSPHATASE FITM2"/>
    <property type="match status" value="1"/>
</dbReference>
<keyword evidence="5 8" id="KW-1133">Transmembrane helix</keyword>
<dbReference type="GO" id="GO:0005789">
    <property type="term" value="C:endoplasmic reticulum membrane"/>
    <property type="evidence" value="ECO:0007669"/>
    <property type="project" value="UniProtKB-SubCell"/>
</dbReference>
<evidence type="ECO:0000256" key="8">
    <source>
        <dbReference type="SAM" id="Phobius"/>
    </source>
</evidence>
<evidence type="ECO:0000313" key="9">
    <source>
        <dbReference type="EMBL" id="OCH85131.1"/>
    </source>
</evidence>
<evidence type="ECO:0000256" key="2">
    <source>
        <dbReference type="ARBA" id="ARBA00022692"/>
    </source>
</evidence>
<evidence type="ECO:0000256" key="6">
    <source>
        <dbReference type="ARBA" id="ARBA00023098"/>
    </source>
</evidence>
<evidence type="ECO:0000256" key="5">
    <source>
        <dbReference type="ARBA" id="ARBA00022989"/>
    </source>
</evidence>
<evidence type="ECO:0000256" key="3">
    <source>
        <dbReference type="ARBA" id="ARBA00022801"/>
    </source>
</evidence>
<dbReference type="AlphaFoldDB" id="A0A8E2AIJ7"/>
<dbReference type="InterPro" id="IPR019388">
    <property type="entry name" value="FIT"/>
</dbReference>
<feature type="transmembrane region" description="Helical" evidence="8">
    <location>
        <begin position="7"/>
        <end position="25"/>
    </location>
</feature>
<gene>
    <name evidence="9" type="ORF">OBBRIDRAFT_821642</name>
</gene>
<dbReference type="GO" id="GO:0019915">
    <property type="term" value="P:lipid storage"/>
    <property type="evidence" value="ECO:0007669"/>
    <property type="project" value="InterPro"/>
</dbReference>
<accession>A0A8E2AIJ7</accession>
<evidence type="ECO:0000256" key="1">
    <source>
        <dbReference type="ARBA" id="ARBA00004477"/>
    </source>
</evidence>
<feature type="transmembrane region" description="Helical" evidence="8">
    <location>
        <begin position="65"/>
        <end position="83"/>
    </location>
</feature>
<feature type="transmembrane region" description="Helical" evidence="8">
    <location>
        <begin position="90"/>
        <end position="109"/>
    </location>
</feature>
<dbReference type="GO" id="GO:0034389">
    <property type="term" value="P:lipid droplet organization"/>
    <property type="evidence" value="ECO:0007669"/>
    <property type="project" value="TreeGrafter"/>
</dbReference>
<keyword evidence="10" id="KW-1185">Reference proteome</keyword>
<dbReference type="GO" id="GO:0010945">
    <property type="term" value="F:coenzyme A diphosphatase activity"/>
    <property type="evidence" value="ECO:0007669"/>
    <property type="project" value="InterPro"/>
</dbReference>
<organism evidence="9 10">
    <name type="scientific">Obba rivulosa</name>
    <dbReference type="NCBI Taxonomy" id="1052685"/>
    <lineage>
        <taxon>Eukaryota</taxon>
        <taxon>Fungi</taxon>
        <taxon>Dikarya</taxon>
        <taxon>Basidiomycota</taxon>
        <taxon>Agaricomycotina</taxon>
        <taxon>Agaricomycetes</taxon>
        <taxon>Polyporales</taxon>
        <taxon>Gelatoporiaceae</taxon>
        <taxon>Obba</taxon>
    </lineage>
</organism>